<proteinExistence type="predicted"/>
<dbReference type="AlphaFoldDB" id="A0A1J5PLD2"/>
<comment type="caution">
    <text evidence="3">The sequence shown here is derived from an EMBL/GenBank/DDBJ whole genome shotgun (WGS) entry which is preliminary data.</text>
</comment>
<evidence type="ECO:0000259" key="2">
    <source>
        <dbReference type="Pfam" id="PF00892"/>
    </source>
</evidence>
<feature type="transmembrane region" description="Helical" evidence="1">
    <location>
        <begin position="102"/>
        <end position="121"/>
    </location>
</feature>
<dbReference type="InterPro" id="IPR000620">
    <property type="entry name" value="EamA_dom"/>
</dbReference>
<protein>
    <submittedName>
        <fullName evidence="3">Aromatic amino acid exporter</fullName>
    </submittedName>
</protein>
<feature type="transmembrane region" description="Helical" evidence="1">
    <location>
        <begin position="77"/>
        <end position="96"/>
    </location>
</feature>
<reference evidence="3" key="1">
    <citation type="submission" date="2016-10" db="EMBL/GenBank/DDBJ databases">
        <title>Sequence of Gallionella enrichment culture.</title>
        <authorList>
            <person name="Poehlein A."/>
            <person name="Muehling M."/>
            <person name="Daniel R."/>
        </authorList>
    </citation>
    <scope>NUCLEOTIDE SEQUENCE</scope>
</reference>
<sequence>MGSRRLLLRGQGFATPALGLFALLSGLLALLSHALLEPAATLDAADWARIALLGAGPLGASFYLWDHALKHGDARTIGVLSYLTPLASTTLLVFATGRAFSWNLIAAALLIVGAALLAMLASR</sequence>
<feature type="transmembrane region" description="Helical" evidence="1">
    <location>
        <begin position="12"/>
        <end position="35"/>
    </location>
</feature>
<dbReference type="EMBL" id="MLJW01003307">
    <property type="protein sequence ID" value="OIQ72350.1"/>
    <property type="molecule type" value="Genomic_DNA"/>
</dbReference>
<dbReference type="InterPro" id="IPR037185">
    <property type="entry name" value="EmrE-like"/>
</dbReference>
<evidence type="ECO:0000313" key="3">
    <source>
        <dbReference type="EMBL" id="OIQ72350.1"/>
    </source>
</evidence>
<keyword evidence="1" id="KW-0812">Transmembrane</keyword>
<dbReference type="GO" id="GO:0016020">
    <property type="term" value="C:membrane"/>
    <property type="evidence" value="ECO:0007669"/>
    <property type="project" value="InterPro"/>
</dbReference>
<keyword evidence="1" id="KW-0472">Membrane</keyword>
<feature type="transmembrane region" description="Helical" evidence="1">
    <location>
        <begin position="47"/>
        <end position="65"/>
    </location>
</feature>
<name>A0A1J5PLD2_9ZZZZ</name>
<keyword evidence="1" id="KW-1133">Transmembrane helix</keyword>
<organism evidence="3">
    <name type="scientific">mine drainage metagenome</name>
    <dbReference type="NCBI Taxonomy" id="410659"/>
    <lineage>
        <taxon>unclassified sequences</taxon>
        <taxon>metagenomes</taxon>
        <taxon>ecological metagenomes</taxon>
    </lineage>
</organism>
<dbReference type="Pfam" id="PF00892">
    <property type="entry name" value="EamA"/>
    <property type="match status" value="1"/>
</dbReference>
<evidence type="ECO:0000256" key="1">
    <source>
        <dbReference type="SAM" id="Phobius"/>
    </source>
</evidence>
<dbReference type="SUPFAM" id="SSF103481">
    <property type="entry name" value="Multidrug resistance efflux transporter EmrE"/>
    <property type="match status" value="1"/>
</dbReference>
<gene>
    <name evidence="3" type="ORF">GALL_460220</name>
</gene>
<accession>A0A1J5PLD2</accession>
<feature type="domain" description="EamA" evidence="2">
    <location>
        <begin position="15"/>
        <end position="119"/>
    </location>
</feature>